<name>A0A0F8D2M2_CERFI</name>
<dbReference type="CDD" id="cd20557">
    <property type="entry name" value="CYCLIN_ScPCL1-like"/>
    <property type="match status" value="1"/>
</dbReference>
<dbReference type="PANTHER" id="PTHR15615">
    <property type="match status" value="1"/>
</dbReference>
<dbReference type="EMBL" id="LBBL01000021">
    <property type="protein sequence ID" value="KKF96997.1"/>
    <property type="molecule type" value="Genomic_DNA"/>
</dbReference>
<dbReference type="Gene3D" id="1.10.472.10">
    <property type="entry name" value="Cyclin-like"/>
    <property type="match status" value="1"/>
</dbReference>
<organism evidence="1 2">
    <name type="scientific">Ceratocystis fimbriata f. sp. platani</name>
    <dbReference type="NCBI Taxonomy" id="88771"/>
    <lineage>
        <taxon>Eukaryota</taxon>
        <taxon>Fungi</taxon>
        <taxon>Dikarya</taxon>
        <taxon>Ascomycota</taxon>
        <taxon>Pezizomycotina</taxon>
        <taxon>Sordariomycetes</taxon>
        <taxon>Hypocreomycetidae</taxon>
        <taxon>Microascales</taxon>
        <taxon>Ceratocystidaceae</taxon>
        <taxon>Ceratocystis</taxon>
    </lineage>
</organism>
<gene>
    <name evidence="1" type="primary">mug80</name>
    <name evidence="1" type="ORF">CFO_g652</name>
</gene>
<dbReference type="OrthoDB" id="244495at2759"/>
<proteinExistence type="predicted"/>
<dbReference type="AlphaFoldDB" id="A0A0F8D2M2"/>
<reference evidence="1 2" key="1">
    <citation type="submission" date="2015-04" db="EMBL/GenBank/DDBJ databases">
        <title>Genome sequence of Ceratocystis platani, a major pathogen of plane trees.</title>
        <authorList>
            <person name="Belbahri L."/>
        </authorList>
    </citation>
    <scope>NUCLEOTIDE SEQUENCE [LARGE SCALE GENOMIC DNA]</scope>
    <source>
        <strain evidence="1 2">CFO</strain>
    </source>
</reference>
<evidence type="ECO:0000313" key="2">
    <source>
        <dbReference type="Proteomes" id="UP000034841"/>
    </source>
</evidence>
<evidence type="ECO:0000313" key="1">
    <source>
        <dbReference type="EMBL" id="KKF96997.1"/>
    </source>
</evidence>
<keyword evidence="2" id="KW-1185">Reference proteome</keyword>
<comment type="caution">
    <text evidence="1">The sequence shown here is derived from an EMBL/GenBank/DDBJ whole genome shotgun (WGS) entry which is preliminary data.</text>
</comment>
<dbReference type="GO" id="GO:0000307">
    <property type="term" value="C:cyclin-dependent protein kinase holoenzyme complex"/>
    <property type="evidence" value="ECO:0007669"/>
    <property type="project" value="TreeGrafter"/>
</dbReference>
<dbReference type="Proteomes" id="UP000034841">
    <property type="component" value="Unassembled WGS sequence"/>
</dbReference>
<dbReference type="PANTHER" id="PTHR15615:SF27">
    <property type="entry name" value="PHO85 CYCLIN CLG1"/>
    <property type="match status" value="1"/>
</dbReference>
<dbReference type="GO" id="GO:0005634">
    <property type="term" value="C:nucleus"/>
    <property type="evidence" value="ECO:0007669"/>
    <property type="project" value="TreeGrafter"/>
</dbReference>
<dbReference type="Pfam" id="PF08613">
    <property type="entry name" value="Cyclin"/>
    <property type="match status" value="1"/>
</dbReference>
<accession>A0A0F8D2M2</accession>
<protein>
    <submittedName>
        <fullName evidence="1">Meiotically up-regulated protein 80</fullName>
    </submittedName>
</protein>
<sequence length="338" mass="37640">MPGGVCAVLDYEVEHMTDYVAEMAVRVVMPDSPVSDRFRKFVTQILTATRLPSTTILLGMNYLAKRINTIKANPQIHGPYKASEGEVWRYLTVALLLASKFLDDNTFQNRSWSEVTSIPVSELNTLEFEWLAACHWQLYVNLDKTKDYQAWLSDWHSWLASRKSAEEEARAAERAMAMARKLSDLPTIQTAFPSHARGVTSPLSSYSSGRGSLDIGRYSTKSDAAHYDWSSASYHNHNAPITPPDSGYATPEHVVSACTVNSRYNDWFGQQLQYNGSYHHSSQGPNSSYPSRTSNYSGRYPYSPWEPSSGNCTCCTGCHVADKTYLGGAHAYSQAVVG</sequence>
<dbReference type="InterPro" id="IPR013922">
    <property type="entry name" value="Cyclin_PHO80-like"/>
</dbReference>
<dbReference type="GO" id="GO:0016538">
    <property type="term" value="F:cyclin-dependent protein serine/threonine kinase regulator activity"/>
    <property type="evidence" value="ECO:0007669"/>
    <property type="project" value="TreeGrafter"/>
</dbReference>
<dbReference type="GO" id="GO:0019901">
    <property type="term" value="F:protein kinase binding"/>
    <property type="evidence" value="ECO:0007669"/>
    <property type="project" value="InterPro"/>
</dbReference>